<reference evidence="1 2" key="1">
    <citation type="submission" date="2019-12" db="EMBL/GenBank/DDBJ databases">
        <title>Bacillus toyonensis BV-17 genome.</title>
        <authorList>
            <person name="Chen J."/>
        </authorList>
    </citation>
    <scope>NUCLEOTIDE SEQUENCE [LARGE SCALE GENOMIC DNA]</scope>
    <source>
        <strain evidence="1 2">BV-17</strain>
    </source>
</reference>
<evidence type="ECO:0000313" key="2">
    <source>
        <dbReference type="Proteomes" id="UP000440820"/>
    </source>
</evidence>
<keyword evidence="2" id="KW-1185">Reference proteome</keyword>
<evidence type="ECO:0000313" key="1">
    <source>
        <dbReference type="EMBL" id="QHA19793.1"/>
    </source>
</evidence>
<sequence>MNGNWYICENNAWENAGLNGCTLIIPYPPKYFPSQPQIPQDPNLETLDVSGGWTCIWTVKDIRTWIYIFHIDGVNEEINGYVPVVDQSGTYSAYTMTIPFDQIKNFVKDIFVSCESLGRQPEFPPKPSDPKPPINYNELVKCKEYWTYLWTRRGKFWTFVKDVITITDSNGDVKYKVVACSWSVTNGSGRPIEIQIPLQDISDYYKFEN</sequence>
<dbReference type="EMBL" id="CP047044">
    <property type="protein sequence ID" value="QHA19793.1"/>
    <property type="molecule type" value="Genomic_DNA"/>
</dbReference>
<dbReference type="Proteomes" id="UP000440820">
    <property type="component" value="Chromosome"/>
</dbReference>
<proteinExistence type="predicted"/>
<dbReference type="RefSeq" id="WP_142328996.1">
    <property type="nucleotide sequence ID" value="NZ_JARMKX010000020.1"/>
</dbReference>
<protein>
    <submittedName>
        <fullName evidence="1">Uncharacterized protein</fullName>
    </submittedName>
</protein>
<organism evidence="1 2">
    <name type="scientific">Bacillus toyonensis</name>
    <dbReference type="NCBI Taxonomy" id="155322"/>
    <lineage>
        <taxon>Bacteria</taxon>
        <taxon>Bacillati</taxon>
        <taxon>Bacillota</taxon>
        <taxon>Bacilli</taxon>
        <taxon>Bacillales</taxon>
        <taxon>Bacillaceae</taxon>
        <taxon>Bacillus</taxon>
        <taxon>Bacillus cereus group</taxon>
    </lineage>
</organism>
<name>A0ABX6GEB1_9BACI</name>
<accession>A0ABX6GEB1</accession>
<gene>
    <name evidence="1" type="ORF">GPA05_23045</name>
</gene>